<evidence type="ECO:0000256" key="2">
    <source>
        <dbReference type="ARBA" id="ARBA00006375"/>
    </source>
</evidence>
<keyword evidence="5" id="KW-0677">Repeat</keyword>
<evidence type="ECO:0000256" key="6">
    <source>
        <dbReference type="ARBA" id="ARBA00022792"/>
    </source>
</evidence>
<dbReference type="GO" id="GO:0022857">
    <property type="term" value="F:transmembrane transporter activity"/>
    <property type="evidence" value="ECO:0007669"/>
    <property type="project" value="TreeGrafter"/>
</dbReference>
<dbReference type="PANTHER" id="PTHR45624:SF26">
    <property type="entry name" value="CARRIER PROTEIN, PUTATIVE (AFU_ORTHOLOGUE AFUA_1G07710)-RELATED"/>
    <property type="match status" value="1"/>
</dbReference>
<evidence type="ECO:0000256" key="4">
    <source>
        <dbReference type="ARBA" id="ARBA00022692"/>
    </source>
</evidence>
<evidence type="ECO:0000256" key="3">
    <source>
        <dbReference type="ARBA" id="ARBA00022448"/>
    </source>
</evidence>
<keyword evidence="9 10" id="KW-0472">Membrane</keyword>
<dbReference type="EMBL" id="CP120631">
    <property type="protein sequence ID" value="WEW61850.1"/>
    <property type="molecule type" value="Genomic_DNA"/>
</dbReference>
<keyword evidence="7" id="KW-1133">Transmembrane helix</keyword>
<keyword evidence="3 11" id="KW-0813">Transport</keyword>
<reference evidence="12" key="1">
    <citation type="submission" date="2023-03" db="EMBL/GenBank/DDBJ databases">
        <title>Emydomyces testavorans Genome Sequence.</title>
        <authorList>
            <person name="Hoyer L."/>
        </authorList>
    </citation>
    <scope>NUCLEOTIDE SEQUENCE</scope>
    <source>
        <strain evidence="12">16-2883</strain>
    </source>
</reference>
<evidence type="ECO:0000256" key="7">
    <source>
        <dbReference type="ARBA" id="ARBA00022989"/>
    </source>
</evidence>
<dbReference type="PANTHER" id="PTHR45624">
    <property type="entry name" value="MITOCHONDRIAL BASIC AMINO ACIDS TRANSPORTER-RELATED"/>
    <property type="match status" value="1"/>
</dbReference>
<keyword evidence="6" id="KW-0999">Mitochondrion inner membrane</keyword>
<sequence>MSFPTDDPSQLSFETDIFPDADSEGAGGRNPRTNAATGASAAGVRALSAQAVAFYFRAPVKAFFRTRVDYMVLARAINPRLAEGGSWSWKTTTPGLLAHAVRTYGWSFIPYQVLPPLIANVSVRAVLYTSYLQILSSLHGPTLMANKRIYPPPSPGDTFMAGFAAGTVQSVVAAPLDAIQARFKSDEMLNGQHRSAWHYWQNKIRGLGMRGVFSGWTLSFLKDSFGSALFFCLFETIKSQGYYSFVTRYYGSLQPQVVGRLSGPTNYPGEIPVIRPHYALEPCFLMLAGITASIGQQVVLHPLGLIQNVYYRRLEHLDYKLGQSQSSEELMRNRFNAYRETFDRCRRKAQRVGGWKSWLYRGFLWNTIRQVPSTSAGLVIFDLVRRKYGLPTEAVHIKEDGYDILLT</sequence>
<comment type="similarity">
    <text evidence="2 11">Belongs to the mitochondrial carrier (TC 2.A.29) family.</text>
</comment>
<evidence type="ECO:0000256" key="11">
    <source>
        <dbReference type="RuleBase" id="RU000488"/>
    </source>
</evidence>
<protein>
    <recommendedName>
        <fullName evidence="14">Mitochondrial carrier protein</fullName>
    </recommendedName>
</protein>
<name>A0AAF0DRV5_9EURO</name>
<dbReference type="InterPro" id="IPR023395">
    <property type="entry name" value="MCP_dom_sf"/>
</dbReference>
<organism evidence="12 13">
    <name type="scientific">Emydomyces testavorans</name>
    <dbReference type="NCBI Taxonomy" id="2070801"/>
    <lineage>
        <taxon>Eukaryota</taxon>
        <taxon>Fungi</taxon>
        <taxon>Dikarya</taxon>
        <taxon>Ascomycota</taxon>
        <taxon>Pezizomycotina</taxon>
        <taxon>Eurotiomycetes</taxon>
        <taxon>Eurotiomycetidae</taxon>
        <taxon>Onygenales</taxon>
        <taxon>Nannizziopsiaceae</taxon>
        <taxon>Emydomyces</taxon>
    </lineage>
</organism>
<evidence type="ECO:0000256" key="8">
    <source>
        <dbReference type="ARBA" id="ARBA00023128"/>
    </source>
</evidence>
<evidence type="ECO:0000256" key="5">
    <source>
        <dbReference type="ARBA" id="ARBA00022737"/>
    </source>
</evidence>
<dbReference type="Gene3D" id="1.50.40.10">
    <property type="entry name" value="Mitochondrial carrier domain"/>
    <property type="match status" value="1"/>
</dbReference>
<proteinExistence type="inferred from homology"/>
<evidence type="ECO:0000313" key="12">
    <source>
        <dbReference type="EMBL" id="WEW61850.1"/>
    </source>
</evidence>
<evidence type="ECO:0000313" key="13">
    <source>
        <dbReference type="Proteomes" id="UP001219355"/>
    </source>
</evidence>
<dbReference type="InterPro" id="IPR050567">
    <property type="entry name" value="Mitochondrial_Carrier"/>
</dbReference>
<dbReference type="AlphaFoldDB" id="A0AAF0DRV5"/>
<keyword evidence="13" id="KW-1185">Reference proteome</keyword>
<evidence type="ECO:0000256" key="10">
    <source>
        <dbReference type="PROSITE-ProRule" id="PRU00282"/>
    </source>
</evidence>
<keyword evidence="8" id="KW-0496">Mitochondrion</keyword>
<dbReference type="Pfam" id="PF00153">
    <property type="entry name" value="Mito_carr"/>
    <property type="match status" value="1"/>
</dbReference>
<dbReference type="PROSITE" id="PS50920">
    <property type="entry name" value="SOLCAR"/>
    <property type="match status" value="1"/>
</dbReference>
<dbReference type="GO" id="GO:0031966">
    <property type="term" value="C:mitochondrial membrane"/>
    <property type="evidence" value="ECO:0007669"/>
    <property type="project" value="UniProtKB-SubCell"/>
</dbReference>
<evidence type="ECO:0000256" key="9">
    <source>
        <dbReference type="ARBA" id="ARBA00023136"/>
    </source>
</evidence>
<evidence type="ECO:0008006" key="14">
    <source>
        <dbReference type="Google" id="ProtNLM"/>
    </source>
</evidence>
<gene>
    <name evidence="12" type="ORF">PRK78_007347</name>
</gene>
<dbReference type="SUPFAM" id="SSF103506">
    <property type="entry name" value="Mitochondrial carrier"/>
    <property type="match status" value="1"/>
</dbReference>
<evidence type="ECO:0000256" key="1">
    <source>
        <dbReference type="ARBA" id="ARBA00004225"/>
    </source>
</evidence>
<comment type="subcellular location">
    <subcellularLocation>
        <location evidence="1">Mitochondrion membrane</location>
        <topology evidence="1">Multi-pass membrane protein</topology>
    </subcellularLocation>
</comment>
<dbReference type="Proteomes" id="UP001219355">
    <property type="component" value="Chromosome 5"/>
</dbReference>
<keyword evidence="4 10" id="KW-0812">Transmembrane</keyword>
<accession>A0AAF0DRV5</accession>
<dbReference type="InterPro" id="IPR018108">
    <property type="entry name" value="MCP_transmembrane"/>
</dbReference>
<feature type="repeat" description="Solcar" evidence="10">
    <location>
        <begin position="153"/>
        <end position="240"/>
    </location>
</feature>